<evidence type="ECO:0000256" key="17">
    <source>
        <dbReference type="SAM" id="MobiDB-lite"/>
    </source>
</evidence>
<dbReference type="PANTHER" id="PTHR13062">
    <property type="entry name" value="COLLAGENASE"/>
    <property type="match status" value="1"/>
</dbReference>
<comment type="subcellular location">
    <subcellularLocation>
        <location evidence="4">Secreted</location>
    </subcellularLocation>
</comment>
<dbReference type="Gene3D" id="2.60.40.10">
    <property type="entry name" value="Immunoglobulins"/>
    <property type="match status" value="1"/>
</dbReference>
<evidence type="ECO:0000256" key="11">
    <source>
        <dbReference type="ARBA" id="ARBA00022833"/>
    </source>
</evidence>
<dbReference type="PROSITE" id="PS50093">
    <property type="entry name" value="PKD"/>
    <property type="match status" value="1"/>
</dbReference>
<feature type="active site" evidence="16">
    <location>
        <position position="506"/>
    </location>
</feature>
<dbReference type="GO" id="GO:0005576">
    <property type="term" value="C:extracellular region"/>
    <property type="evidence" value="ECO:0007669"/>
    <property type="project" value="UniProtKB-SubCell"/>
</dbReference>
<dbReference type="CDD" id="cd00146">
    <property type="entry name" value="PKD"/>
    <property type="match status" value="1"/>
</dbReference>
<reference evidence="20 21" key="1">
    <citation type="submission" date="2020-07" db="EMBL/GenBank/DDBJ databases">
        <title>Sequencing the genomes of 1000 actinobacteria strains.</title>
        <authorList>
            <person name="Klenk H.-P."/>
        </authorList>
    </citation>
    <scope>NUCLEOTIDE SEQUENCE [LARGE SCALE GENOMIC DNA]</scope>
    <source>
        <strain evidence="20 21">DSM 43461</strain>
    </source>
</reference>
<dbReference type="SUPFAM" id="SSF49299">
    <property type="entry name" value="PKD domain"/>
    <property type="match status" value="1"/>
</dbReference>
<dbReference type="Gene3D" id="2.60.120.380">
    <property type="match status" value="1"/>
</dbReference>
<comment type="catalytic activity">
    <reaction evidence="1">
        <text>Digestion of native collagen in the triple helical region at Xaa-|-Gly bonds. With synthetic peptides, a preference is shown for Gly at P3 and P1', Pro and Ala at P2 and P2', and hydroxyproline, Ala or Arg at P3'.</text>
        <dbReference type="EC" id="3.4.24.3"/>
    </reaction>
</comment>
<dbReference type="Pfam" id="PF08453">
    <property type="entry name" value="Peptidase_M9_N"/>
    <property type="match status" value="1"/>
</dbReference>
<keyword evidence="6" id="KW-0964">Secreted</keyword>
<evidence type="ECO:0000256" key="1">
    <source>
        <dbReference type="ARBA" id="ARBA00000424"/>
    </source>
</evidence>
<feature type="region of interest" description="Disordered" evidence="17">
    <location>
        <begin position="27"/>
        <end position="95"/>
    </location>
</feature>
<keyword evidence="9 18" id="KW-0732">Signal</keyword>
<evidence type="ECO:0000313" key="20">
    <source>
        <dbReference type="EMBL" id="NYE16125.1"/>
    </source>
</evidence>
<keyword evidence="12" id="KW-0106">Calcium</keyword>
<keyword evidence="11" id="KW-0862">Zinc</keyword>
<organism evidence="20 21">
    <name type="scientific">Actinomadura citrea</name>
    <dbReference type="NCBI Taxonomy" id="46158"/>
    <lineage>
        <taxon>Bacteria</taxon>
        <taxon>Bacillati</taxon>
        <taxon>Actinomycetota</taxon>
        <taxon>Actinomycetes</taxon>
        <taxon>Streptosporangiales</taxon>
        <taxon>Thermomonosporaceae</taxon>
        <taxon>Actinomadura</taxon>
    </lineage>
</organism>
<evidence type="ECO:0000313" key="21">
    <source>
        <dbReference type="Proteomes" id="UP000591272"/>
    </source>
</evidence>
<keyword evidence="8" id="KW-0479">Metal-binding</keyword>
<accession>A0A7Y9GGL9</accession>
<dbReference type="GO" id="GO:0005975">
    <property type="term" value="P:carbohydrate metabolic process"/>
    <property type="evidence" value="ECO:0007669"/>
    <property type="project" value="UniProtKB-ARBA"/>
</dbReference>
<dbReference type="Gene3D" id="1.10.390.20">
    <property type="match status" value="1"/>
</dbReference>
<feature type="chain" id="PRO_5030530175" description="microbial collagenase" evidence="18">
    <location>
        <begin position="31"/>
        <end position="844"/>
    </location>
</feature>
<evidence type="ECO:0000256" key="6">
    <source>
        <dbReference type="ARBA" id="ARBA00022525"/>
    </source>
</evidence>
<evidence type="ECO:0000256" key="5">
    <source>
        <dbReference type="ARBA" id="ARBA00012653"/>
    </source>
</evidence>
<dbReference type="Proteomes" id="UP000591272">
    <property type="component" value="Unassembled WGS sequence"/>
</dbReference>
<feature type="signal peptide" evidence="18">
    <location>
        <begin position="1"/>
        <end position="30"/>
    </location>
</feature>
<evidence type="ECO:0000256" key="10">
    <source>
        <dbReference type="ARBA" id="ARBA00022801"/>
    </source>
</evidence>
<evidence type="ECO:0000256" key="8">
    <source>
        <dbReference type="ARBA" id="ARBA00022723"/>
    </source>
</evidence>
<dbReference type="InterPro" id="IPR035986">
    <property type="entry name" value="PKD_dom_sf"/>
</dbReference>
<dbReference type="Pfam" id="PF01752">
    <property type="entry name" value="Peptidase_M9"/>
    <property type="match status" value="1"/>
</dbReference>
<proteinExistence type="predicted"/>
<dbReference type="InterPro" id="IPR013783">
    <property type="entry name" value="Ig-like_fold"/>
</dbReference>
<dbReference type="RefSeq" id="WP_308427260.1">
    <property type="nucleotide sequence ID" value="NZ_BMRD01000009.1"/>
</dbReference>
<evidence type="ECO:0000256" key="13">
    <source>
        <dbReference type="ARBA" id="ARBA00023026"/>
    </source>
</evidence>
<comment type="cofactor">
    <cofactor evidence="2">
        <name>Ca(2+)</name>
        <dbReference type="ChEBI" id="CHEBI:29108"/>
    </cofactor>
</comment>
<keyword evidence="15" id="KW-0865">Zymogen</keyword>
<dbReference type="InterPro" id="IPR002169">
    <property type="entry name" value="Peptidase_M9A/M9B"/>
</dbReference>
<evidence type="ECO:0000256" key="9">
    <source>
        <dbReference type="ARBA" id="ARBA00022729"/>
    </source>
</evidence>
<evidence type="ECO:0000256" key="2">
    <source>
        <dbReference type="ARBA" id="ARBA00001913"/>
    </source>
</evidence>
<evidence type="ECO:0000256" key="7">
    <source>
        <dbReference type="ARBA" id="ARBA00022670"/>
    </source>
</evidence>
<comment type="cofactor">
    <cofactor evidence="3">
        <name>Zn(2+)</name>
        <dbReference type="ChEBI" id="CHEBI:29105"/>
    </cofactor>
</comment>
<dbReference type="InterPro" id="IPR013661">
    <property type="entry name" value="Peptidase_M9_N_dom"/>
</dbReference>
<comment type="caution">
    <text evidence="20">The sequence shown here is derived from an EMBL/GenBank/DDBJ whole genome shotgun (WGS) entry which is preliminary data.</text>
</comment>
<keyword evidence="10 20" id="KW-0378">Hydrolase</keyword>
<evidence type="ECO:0000256" key="16">
    <source>
        <dbReference type="PIRSR" id="PIRSR602169-1"/>
    </source>
</evidence>
<dbReference type="Pfam" id="PF04151">
    <property type="entry name" value="PPC"/>
    <property type="match status" value="1"/>
</dbReference>
<sequence>MRNRRRSTRCLLASMAVALGTTFLVAPASAAPKPPPASIRPDGGDARHVQKAPLPAKDRPPLSADKNELKSSPDQPKKPAEHKRPSMKGAPKTSAKAAAAACSASDFTSRSGSALVQQIKSSTTDCVNSLFSLTGTDAYYAFRESQMASVAYGLRDNAVYYPGDNSTGTAQLVLYLRAGYYVHWYNSSTVGTYGPTLKTAIQSGLDAYFGNSKSSTVSDANGEVLAEAVTLIDSAEENARYIYVVKRLLTGYNSSYDASWWMLNAVNNVYTVLFRGHQVPEFVSAVGSDPSLLDTLNSFAAGHLSLLGTDRSYLTSNAGRELTRFVQHSAMQAKVRPLAKGLLGQSAMTGKTAPLWVGVAEMTDYYDKANCSYYGTCDLAQRLAANVLTINHTCSSSIKIRAQDMTAAQLSDSCASLQNQDAYFHGLVKDGNRPVANDNNTTIEVCVFDSSTDYQTYAGAMFGIDTNNGGMYLEGDPAAAGNQPRFIAYEAEWVRPAFQIWNLNHEYTHYLDGRFDMYGDFNSNVTTPTIWWIEGFAEYVSYSYRKEVYDAAITEAARNTYALSTLFNTTYSHDTTRIYRWGYLAVRYMFEKHPSDVATVLGYYRTGNWNAARTFLTSTIGSRYDSDWWTWLAACASGACAGGGGGGNQSPTAAFSASANGLAVSFTDQSADSDGTIASRRWDFGDGATSTSANPSHTYGADGTYTVSLTVTDDKGATGTATKQLAVSAGGGGGTTECTGTDTRQLGQNCQRSNLTATQGNLAYLYLYVPAGTQSIKITSSGGTGDADLYYSSTSWATSTSYTQRSVNTGNNETLTITNPPAGYNYISLYGKQAFSGVTVKSQY</sequence>
<dbReference type="PANTHER" id="PTHR13062:SF9">
    <property type="entry name" value="MICROBIAL COLLAGENASE"/>
    <property type="match status" value="1"/>
</dbReference>
<feature type="compositionally biased region" description="Basic and acidic residues" evidence="17">
    <location>
        <begin position="56"/>
        <end position="84"/>
    </location>
</feature>
<name>A0A7Y9GGL9_9ACTN</name>
<evidence type="ECO:0000256" key="12">
    <source>
        <dbReference type="ARBA" id="ARBA00022837"/>
    </source>
</evidence>
<dbReference type="InterPro" id="IPR007280">
    <property type="entry name" value="Peptidase_C_arc/bac"/>
</dbReference>
<dbReference type="SMART" id="SM00089">
    <property type="entry name" value="PKD"/>
    <property type="match status" value="1"/>
</dbReference>
<protein>
    <recommendedName>
        <fullName evidence="5">microbial collagenase</fullName>
        <ecNumber evidence="5">3.4.24.3</ecNumber>
    </recommendedName>
</protein>
<evidence type="ECO:0000256" key="18">
    <source>
        <dbReference type="SAM" id="SignalP"/>
    </source>
</evidence>
<evidence type="ECO:0000256" key="14">
    <source>
        <dbReference type="ARBA" id="ARBA00023049"/>
    </source>
</evidence>
<dbReference type="InterPro" id="IPR000601">
    <property type="entry name" value="PKD_dom"/>
</dbReference>
<dbReference type="EMBL" id="JACCBT010000001">
    <property type="protein sequence ID" value="NYE16125.1"/>
    <property type="molecule type" value="Genomic_DNA"/>
</dbReference>
<dbReference type="Pfam" id="PF18911">
    <property type="entry name" value="PKD_4"/>
    <property type="match status" value="1"/>
</dbReference>
<dbReference type="AlphaFoldDB" id="A0A7Y9GGL9"/>
<dbReference type="EC" id="3.4.24.3" evidence="5"/>
<keyword evidence="7" id="KW-0645">Protease</keyword>
<feature type="domain" description="PKD" evidence="19">
    <location>
        <begin position="647"/>
        <end position="734"/>
    </location>
</feature>
<keyword evidence="21" id="KW-1185">Reference proteome</keyword>
<dbReference type="GO" id="GO:0004222">
    <property type="term" value="F:metalloendopeptidase activity"/>
    <property type="evidence" value="ECO:0007669"/>
    <property type="project" value="UniProtKB-EC"/>
</dbReference>
<evidence type="ECO:0000256" key="3">
    <source>
        <dbReference type="ARBA" id="ARBA00001947"/>
    </source>
</evidence>
<dbReference type="InterPro" id="IPR022409">
    <property type="entry name" value="PKD/Chitinase_dom"/>
</dbReference>
<evidence type="ECO:0000259" key="19">
    <source>
        <dbReference type="PROSITE" id="PS50093"/>
    </source>
</evidence>
<keyword evidence="13" id="KW-0843">Virulence</keyword>
<dbReference type="GO" id="GO:0006508">
    <property type="term" value="P:proteolysis"/>
    <property type="evidence" value="ECO:0007669"/>
    <property type="project" value="UniProtKB-KW"/>
</dbReference>
<gene>
    <name evidence="20" type="ORF">BJ999_006421</name>
</gene>
<keyword evidence="14" id="KW-0482">Metalloprotease</keyword>
<dbReference type="Gene3D" id="3.40.30.160">
    <property type="entry name" value="Collagenase ColT, N-terminal domain"/>
    <property type="match status" value="1"/>
</dbReference>
<evidence type="ECO:0000256" key="15">
    <source>
        <dbReference type="ARBA" id="ARBA00023145"/>
    </source>
</evidence>
<dbReference type="GO" id="GO:0008270">
    <property type="term" value="F:zinc ion binding"/>
    <property type="evidence" value="ECO:0007669"/>
    <property type="project" value="InterPro"/>
</dbReference>
<dbReference type="PRINTS" id="PR00931">
    <property type="entry name" value="MICOLLPTASE"/>
</dbReference>
<evidence type="ECO:0000256" key="4">
    <source>
        <dbReference type="ARBA" id="ARBA00004613"/>
    </source>
</evidence>